<evidence type="ECO:0000313" key="1">
    <source>
        <dbReference type="EMBL" id="KAL3118295.1"/>
    </source>
</evidence>
<reference evidence="1 2" key="1">
    <citation type="submission" date="2024-10" db="EMBL/GenBank/DDBJ databases">
        <authorList>
            <person name="Kim D."/>
        </authorList>
    </citation>
    <scope>NUCLEOTIDE SEQUENCE [LARGE SCALE GENOMIC DNA]</scope>
    <source>
        <strain evidence="1">BH-2024</strain>
    </source>
</reference>
<dbReference type="Proteomes" id="UP001620626">
    <property type="component" value="Unassembled WGS sequence"/>
</dbReference>
<comment type="caution">
    <text evidence="1">The sequence shown here is derived from an EMBL/GenBank/DDBJ whole genome shotgun (WGS) entry which is preliminary data.</text>
</comment>
<dbReference type="EMBL" id="JBICBT010000285">
    <property type="protein sequence ID" value="KAL3118295.1"/>
    <property type="molecule type" value="Genomic_DNA"/>
</dbReference>
<organism evidence="1 2">
    <name type="scientific">Heterodera trifolii</name>
    <dbReference type="NCBI Taxonomy" id="157864"/>
    <lineage>
        <taxon>Eukaryota</taxon>
        <taxon>Metazoa</taxon>
        <taxon>Ecdysozoa</taxon>
        <taxon>Nematoda</taxon>
        <taxon>Chromadorea</taxon>
        <taxon>Rhabditida</taxon>
        <taxon>Tylenchina</taxon>
        <taxon>Tylenchomorpha</taxon>
        <taxon>Tylenchoidea</taxon>
        <taxon>Heteroderidae</taxon>
        <taxon>Heteroderinae</taxon>
        <taxon>Heterodera</taxon>
    </lineage>
</organism>
<proteinExistence type="predicted"/>
<gene>
    <name evidence="1" type="ORF">niasHT_005498</name>
</gene>
<sequence>MEIVNGKWKRLPIPQIQMPRKVIGFERIIINFIDRNVIAFLHYFCPLFTSFCPINLDIDTESDGIAELVMHNIWPLITKNIRWMFLPANVFHHLRKFAPSFLNDCPSLHVVSLYFDDLFAEFPADDNAMASDGQSVAKWLFTPLQNNVPKMLECSLINTDGNLASTIEPFKAAFASASSPVNFIVVIWSYFAFSVVPFDLINGFTHEQLTLKRVSEMGRFMLIRCPIVRDESKWTKWEKEAIDWKFYDQWNRIEIDERCEIGKGLLNATPGRSDQQQK</sequence>
<dbReference type="AlphaFoldDB" id="A0ABD2LSS6"/>
<accession>A0ABD2LSS6</accession>
<keyword evidence="2" id="KW-1185">Reference proteome</keyword>
<name>A0ABD2LSS6_9BILA</name>
<evidence type="ECO:0000313" key="2">
    <source>
        <dbReference type="Proteomes" id="UP001620626"/>
    </source>
</evidence>
<protein>
    <submittedName>
        <fullName evidence="1">Uncharacterized protein</fullName>
    </submittedName>
</protein>